<feature type="domain" description="MBG" evidence="3">
    <location>
        <begin position="1224"/>
        <end position="1299"/>
    </location>
</feature>
<accession>A0A173VYC9</accession>
<sequence>MLSGGEYGEIALSNFGKNDDSLLDKTQGYAIADTLEEGYAFYSAGIKTDISRTDRSQGSVKVLRADMPEDTSQAVVKFQIEKNSGETKTMYFLTWDAAMFYLEESKEHQKNEEYKLWKKLEILLLKDTIAGKSINKMLDKVYLPAEITLRSEGDEPHTLTGKGNYLFMTGRQDVTIENINVVGNISFPGDTAVLRLGEGVAGLEDVKVPSGKAEIVIEKGAEIPATFSGDDQSNLDVSIYCNHDSADFSSKITQGAGAFKIWFPIELGGIALPTGGENDTNVTQRDGVTYGLYSNGGTTDQKIKVTGEVCSYEPYGGKAVTIDTTDLSFTMPSSKVTLKAHTKDDYGYCSNCKRTDLAEAYKKSRLIIEGLEGRIYDGYPQVMTGITLKTANGDVKLTGPEYKSGKELAQDSTDSANADITNADYTVVYENNIKCNENKESTDAPTAIITGRGDYYGTVEVKFAIKKGEMQVTGATAAATEYDGKAHTALADSDAISVTLKADKYDANAHIPVTDGYIAPCLGKTLAKDGFDSEYMDTFPLQITCKGADGKEYGDANTYTVTNAGSYPFTIMVMAENNSCPSVEMSLTAEITPRDLSKLSIPSTSLSGCAYYTGKPYSFDDLDWKAADLKKILTDSGVTGADGGSYVLVKDTDFTVTEEDTTGPTTDAKPAKLNLTGKGNYTGNAAIRFEIPYAFTLAQTPVSGTDKWYRADVPVSFAIDDQNDASQILYRNSKAAASDSCINGSVEIYEGLEAAVAGKNPGYTFTQEGKNTVTLYGKDTAKGCLSEPVEVTICIDKSAPTWADKDGVADGYGIQIKENWFRSLLNTISFGYLYNDATLDIKIQANDKKADVAEVSGISRYYYYVEKVSDTALASVKTKDELDALAAGGKFSEVAAGTGTILPSSDGATISGSLSSEGNYVVYAYAVDGAGNQSDYICTDGIVVDAQAPVVKIADPKKEDGTLKDTEAILKVNLSEDATLMWFFVSEGVFDGVTDYTYDDCKRDIENYMKGEPKYPQFAVENDGKWAPRNGWNFKPDENLYCGQWEVRTEGLKYSNANQNFVASWTPSIFKTTGTKGDNKIEIGNFGKPDVYFSLYPSKKTAVWIAAIDKAGNITALTKPAIEFTTTKTTPYVKTAPVLSGTYGNTVSAMFAKADMTKAVVTAGLNSDTKIEGTWTLASEDADKLPTVGTSEKYTLVFTPTGSDADTYDSVTCEVIPEVSKKQITVVIADKEKFYGETNPALTWSLASGDAYQDNVLVADDTEEALVISLSTTAKDNSGVGTYAITGSSDSANYEVSFIGNGSDGKSGILTVKQAANSFTTELSCSDYTYAKDETPEPNATAKFGTVTYKYATAASDGTAYRAPSDESAYTDAIPVNAGIYAVKAYIAETENYAGLASDPVVFTINKAASPNIGDEEKSYSYVAGSDDKAISVDIAGKLPTDRGTTAYALTNTYNEQLLSDVAVDQDGKLTYKVKEADESQVGATATITVTASMLNYEDAVYTMTIKITDKKLVTLKSGNTVSVNGSNALTYGDKLSKLGFSDVTFVEADTDTEVKGTLKWADPDCIPTAGTTQAGWVFKPDDSKYYEDLTGTAAITVARATPAVVTVPTVAERVYNPAVALADSDMTGGSVTGADGNSLAGTWSFTGKNIIPTVNNKGYQAVFTPDDADNYNTVTRTITVKVTKATPVIAQKPTAGALTYGQKLSDSTLTGGKAAYQTADGTEITGTFAWKNSSSTPTAADSKKTEYDVTFTPSDKDNYNAVDTKLTITVNKAAQAPNMPQAEMAPAHSTKKVGDITLPDGWSWQEADKDTALADGVAVTANAIYTGTDKGNYETESVSITITRSECDHTHTEIRNQREATCKEKGYTGDTYCKDCGEKLAAGTTIEKKPHKVGTPATCVSKAVCSVCSETFGEVDATNHVHTTVKNRKKATCTQTGYAGDTYCTDCDKLLSTGKELAALGHDYKATVTKQPTTTEEGIRTYTCTRCNSSYTESIAKLPEEKHTHNYTGSITKEATCTEAGVRTYTCSCGNSYTENIPATGHSYVSKVTKAATTTEEGIMTYTCSKCGHSYTQPIAKIKSDDSNKDNGSQNQKPQSGTDNGNQNQKPQPDTDNGKEKEDSIKPYIKDDSGKEGWDVIKPQLEEAKSGDTVTVVMNGTTVVPKDIIDSIKGKDTTLVLDMGNGLSWKIYGKDITDAAGDIDFDVTVGADAGKSIPVDVINNVTGEHSSLNLTLAYDGEFGFTATLTVNMESKNAGLYANLFYYNEQTGELEFISAGQIDPDGNVELVFTHASDYTIVVDARIMSDNAQADNKSDESIPAPKTDDSTSKYAWNNTIIIIIGICIILIVFGAVFYVRKKSGSEEE</sequence>
<dbReference type="PaxDb" id="166486-ERS852572_03730"/>
<feature type="region of interest" description="Disordered" evidence="1">
    <location>
        <begin position="2079"/>
        <end position="2134"/>
    </location>
</feature>
<dbReference type="Proteomes" id="UP000095350">
    <property type="component" value="Unassembled WGS sequence"/>
</dbReference>
<protein>
    <recommendedName>
        <fullName evidence="3">MBG domain-containing protein</fullName>
    </recommendedName>
</protein>
<evidence type="ECO:0000313" key="5">
    <source>
        <dbReference type="Proteomes" id="UP000095350"/>
    </source>
</evidence>
<keyword evidence="2" id="KW-1133">Transmembrane helix</keyword>
<evidence type="ECO:0000259" key="3">
    <source>
        <dbReference type="Pfam" id="PF18676"/>
    </source>
</evidence>
<dbReference type="EMBL" id="CYXZ01000048">
    <property type="protein sequence ID" value="CUN31770.1"/>
    <property type="molecule type" value="Genomic_DNA"/>
</dbReference>
<feature type="compositionally biased region" description="Basic and acidic residues" evidence="1">
    <location>
        <begin position="2113"/>
        <end position="2134"/>
    </location>
</feature>
<gene>
    <name evidence="4" type="ORF">ERS852572_03730</name>
</gene>
<evidence type="ECO:0000256" key="2">
    <source>
        <dbReference type="SAM" id="Phobius"/>
    </source>
</evidence>
<reference evidence="4 5" key="1">
    <citation type="submission" date="2015-09" db="EMBL/GenBank/DDBJ databases">
        <authorList>
            <consortium name="Pathogen Informatics"/>
        </authorList>
    </citation>
    <scope>NUCLEOTIDE SEQUENCE [LARGE SCALE GENOMIC DNA]</scope>
    <source>
        <strain evidence="4 5">2789STDY5834960</strain>
    </source>
</reference>
<proteinExistence type="predicted"/>
<keyword evidence="2" id="KW-0472">Membrane</keyword>
<name>A0A173VYC9_9FIRM</name>
<evidence type="ECO:0000313" key="4">
    <source>
        <dbReference type="EMBL" id="CUN31770.1"/>
    </source>
</evidence>
<dbReference type="OrthoDB" id="2081414at2"/>
<dbReference type="InterPro" id="IPR041286">
    <property type="entry name" value="MBG_2"/>
</dbReference>
<dbReference type="RefSeq" id="WP_055196063.1">
    <property type="nucleotide sequence ID" value="NZ_CABIYH010000048.1"/>
</dbReference>
<dbReference type="Pfam" id="PF18676">
    <property type="entry name" value="MBG_2"/>
    <property type="match status" value="1"/>
</dbReference>
<keyword evidence="2" id="KW-0812">Transmembrane</keyword>
<feature type="compositionally biased region" description="Polar residues" evidence="1">
    <location>
        <begin position="2087"/>
        <end position="2112"/>
    </location>
</feature>
<organism evidence="4 5">
    <name type="scientific">Roseburia intestinalis</name>
    <dbReference type="NCBI Taxonomy" id="166486"/>
    <lineage>
        <taxon>Bacteria</taxon>
        <taxon>Bacillati</taxon>
        <taxon>Bacillota</taxon>
        <taxon>Clostridia</taxon>
        <taxon>Lachnospirales</taxon>
        <taxon>Lachnospiraceae</taxon>
        <taxon>Roseburia</taxon>
    </lineage>
</organism>
<dbReference type="STRING" id="166486.ERS852572_03730"/>
<evidence type="ECO:0000256" key="1">
    <source>
        <dbReference type="SAM" id="MobiDB-lite"/>
    </source>
</evidence>
<feature type="transmembrane region" description="Helical" evidence="2">
    <location>
        <begin position="2335"/>
        <end position="2354"/>
    </location>
</feature>